<organism evidence="2">
    <name type="scientific">Graphocephala atropunctata</name>
    <dbReference type="NCBI Taxonomy" id="36148"/>
    <lineage>
        <taxon>Eukaryota</taxon>
        <taxon>Metazoa</taxon>
        <taxon>Ecdysozoa</taxon>
        <taxon>Arthropoda</taxon>
        <taxon>Hexapoda</taxon>
        <taxon>Insecta</taxon>
        <taxon>Pterygota</taxon>
        <taxon>Neoptera</taxon>
        <taxon>Paraneoptera</taxon>
        <taxon>Hemiptera</taxon>
        <taxon>Auchenorrhyncha</taxon>
        <taxon>Membracoidea</taxon>
        <taxon>Cicadellidae</taxon>
        <taxon>Cicadellinae</taxon>
        <taxon>Cicadellini</taxon>
        <taxon>Graphocephala</taxon>
    </lineage>
</organism>
<gene>
    <name evidence="2" type="ORF">g.21433</name>
</gene>
<evidence type="ECO:0000256" key="1">
    <source>
        <dbReference type="SAM" id="MobiDB-lite"/>
    </source>
</evidence>
<sequence length="160" mass="17436">SSLRLANTNCVSASTVMPTLHRQSVVCETKAMFGGHAERSVGSDLRPSRPLQTTLLAPSTFQTEESSARPTPDQTPTSEAVAVCAQFGLDKIVRTQQPVSHSVCRRAGLQTKTCKGRTMTSPPHRASCDSLRESLFTAVNRNIFSQFSSVLYILDVTFVF</sequence>
<feature type="non-terminal residue" evidence="2">
    <location>
        <position position="1"/>
    </location>
</feature>
<feature type="region of interest" description="Disordered" evidence="1">
    <location>
        <begin position="55"/>
        <end position="76"/>
    </location>
</feature>
<evidence type="ECO:0000313" key="2">
    <source>
        <dbReference type="EMBL" id="JAT12506.1"/>
    </source>
</evidence>
<accession>A0A1B6KM45</accession>
<proteinExistence type="predicted"/>
<dbReference type="AlphaFoldDB" id="A0A1B6KM45"/>
<dbReference type="EMBL" id="GEBQ01027471">
    <property type="protein sequence ID" value="JAT12506.1"/>
    <property type="molecule type" value="Transcribed_RNA"/>
</dbReference>
<reference evidence="2" key="1">
    <citation type="submission" date="2015-11" db="EMBL/GenBank/DDBJ databases">
        <title>De novo transcriptome assembly of four potential Pierce s Disease insect vectors from Arizona vineyards.</title>
        <authorList>
            <person name="Tassone E.E."/>
        </authorList>
    </citation>
    <scope>NUCLEOTIDE SEQUENCE</scope>
</reference>
<name>A0A1B6KM45_9HEMI</name>
<protein>
    <submittedName>
        <fullName evidence="2">Uncharacterized protein</fullName>
    </submittedName>
</protein>